<evidence type="ECO:0000313" key="5">
    <source>
        <dbReference type="Proteomes" id="UP000249166"/>
    </source>
</evidence>
<sequence length="494" mass="52742">MKMLINGEKRDARNGAISETLNVATNEVIDTIPSATAEDIQEALEHAQEGAKIWAETPAHQRSSVLTRFVATLRENIDELAVLLAGESGKILAHSRNELETAARIFEGFAEESKRIFGQSIPLDIQPGLEGDLLITKREPLGVIAAILAFNFPAELYAQKVGAALAGGNAVIVKPPQDDSLTCIRMTEMLLEAGVPGKTLQIVTGSGSVTGDYLSRSALINGLSFTGSTRVGEMIAENTARNVVRTFLELNGNDAFIVCEDADIDLAVQHAAIGRLYGNGQVCVATKRILVEESRYSEFLAKLTDQVQGKKSGDPTDPSTEIGPLINERAAKDVENQIQQAVSEGATIHLGGKRDGAFVEPTILEITREVGIATDDEIFGPVFSVLPFRGIEEALEISNASSFGLGGAVFSTDFHKAYYAASRMQTGMVSINGGNCYRPDGSAFGGYKKSGIGREGFLYTLEELTQIKSIVMRGILTNPLSPSAATGTETITGD</sequence>
<dbReference type="OrthoDB" id="6882680at2"/>
<evidence type="ECO:0000256" key="1">
    <source>
        <dbReference type="ARBA" id="ARBA00009986"/>
    </source>
</evidence>
<dbReference type="RefSeq" id="WP_111903937.1">
    <property type="nucleotide sequence ID" value="NZ_QLNP01000074.1"/>
</dbReference>
<dbReference type="AlphaFoldDB" id="A0A328HFQ5"/>
<feature type="domain" description="Aldehyde dehydrogenase" evidence="3">
    <location>
        <begin position="18"/>
        <end position="470"/>
    </location>
</feature>
<dbReference type="InterPro" id="IPR016162">
    <property type="entry name" value="Ald_DH_N"/>
</dbReference>
<dbReference type="EMBL" id="QLNP01000074">
    <property type="protein sequence ID" value="RAM37332.1"/>
    <property type="molecule type" value="Genomic_DNA"/>
</dbReference>
<dbReference type="Gene3D" id="3.40.605.10">
    <property type="entry name" value="Aldehyde Dehydrogenase, Chain A, domain 1"/>
    <property type="match status" value="1"/>
</dbReference>
<dbReference type="Pfam" id="PF00171">
    <property type="entry name" value="Aldedh"/>
    <property type="match status" value="1"/>
</dbReference>
<keyword evidence="2" id="KW-0560">Oxidoreductase</keyword>
<dbReference type="FunFam" id="3.40.605.10:FF:000007">
    <property type="entry name" value="NAD/NADP-dependent betaine aldehyde dehydrogenase"/>
    <property type="match status" value="1"/>
</dbReference>
<protein>
    <submittedName>
        <fullName evidence="4">Aldehyde dehydrogenase</fullName>
    </submittedName>
</protein>
<dbReference type="InterPro" id="IPR051020">
    <property type="entry name" value="ALDH-related_metabolic_enz"/>
</dbReference>
<dbReference type="Proteomes" id="UP000249166">
    <property type="component" value="Unassembled WGS sequence"/>
</dbReference>
<proteinExistence type="inferred from homology"/>
<dbReference type="InterPro" id="IPR016161">
    <property type="entry name" value="Ald_DH/histidinol_DH"/>
</dbReference>
<evidence type="ECO:0000256" key="2">
    <source>
        <dbReference type="ARBA" id="ARBA00023002"/>
    </source>
</evidence>
<evidence type="ECO:0000259" key="3">
    <source>
        <dbReference type="Pfam" id="PF00171"/>
    </source>
</evidence>
<dbReference type="Gene3D" id="3.40.309.10">
    <property type="entry name" value="Aldehyde Dehydrogenase, Chain A, domain 2"/>
    <property type="match status" value="1"/>
</dbReference>
<comment type="similarity">
    <text evidence="1">Belongs to the aldehyde dehydrogenase family.</text>
</comment>
<dbReference type="PANTHER" id="PTHR42991">
    <property type="entry name" value="ALDEHYDE DEHYDROGENASE"/>
    <property type="match status" value="1"/>
</dbReference>
<reference evidence="4 5" key="1">
    <citation type="submission" date="2018-04" db="EMBL/GenBank/DDBJ databases">
        <title>Bacteria isolated from cave deposits of Manipur.</title>
        <authorList>
            <person name="Sahoo D."/>
            <person name="Sarangthem I."/>
            <person name="Nandeibam J."/>
        </authorList>
    </citation>
    <scope>NUCLEOTIDE SEQUENCE [LARGE SCALE GENOMIC DNA]</scope>
    <source>
        <strain evidence="5">mrc11</strain>
    </source>
</reference>
<dbReference type="InterPro" id="IPR015590">
    <property type="entry name" value="Aldehyde_DH_dom"/>
</dbReference>
<dbReference type="InterPro" id="IPR016163">
    <property type="entry name" value="Ald_DH_C"/>
</dbReference>
<organism evidence="4 5">
    <name type="scientific">Arthrobacter globiformis</name>
    <dbReference type="NCBI Taxonomy" id="1665"/>
    <lineage>
        <taxon>Bacteria</taxon>
        <taxon>Bacillati</taxon>
        <taxon>Actinomycetota</taxon>
        <taxon>Actinomycetes</taxon>
        <taxon>Micrococcales</taxon>
        <taxon>Micrococcaceae</taxon>
        <taxon>Arthrobacter</taxon>
    </lineage>
</organism>
<evidence type="ECO:0000313" key="4">
    <source>
        <dbReference type="EMBL" id="RAM37332.1"/>
    </source>
</evidence>
<dbReference type="SUPFAM" id="SSF53720">
    <property type="entry name" value="ALDH-like"/>
    <property type="match status" value="1"/>
</dbReference>
<dbReference type="FunFam" id="3.40.309.10:FF:000009">
    <property type="entry name" value="Aldehyde dehydrogenase A"/>
    <property type="match status" value="1"/>
</dbReference>
<comment type="caution">
    <text evidence="4">The sequence shown here is derived from an EMBL/GenBank/DDBJ whole genome shotgun (WGS) entry which is preliminary data.</text>
</comment>
<dbReference type="PANTHER" id="PTHR42991:SF1">
    <property type="entry name" value="ALDEHYDE DEHYDROGENASE"/>
    <property type="match status" value="1"/>
</dbReference>
<name>A0A328HFQ5_ARTGO</name>
<dbReference type="GO" id="GO:0008911">
    <property type="term" value="F:lactaldehyde dehydrogenase (NAD+) activity"/>
    <property type="evidence" value="ECO:0007669"/>
    <property type="project" value="TreeGrafter"/>
</dbReference>
<accession>A0A328HFQ5</accession>
<gene>
    <name evidence="4" type="ORF">DBZ45_11010</name>
</gene>